<dbReference type="InterPro" id="IPR021251">
    <property type="entry name" value="DUF2793"/>
</dbReference>
<dbReference type="InterPro" id="IPR011050">
    <property type="entry name" value="Pectin_lyase_fold/virulence"/>
</dbReference>
<dbReference type="HOGENOM" id="CLU_021954_2_0_5"/>
<proteinExistence type="predicted"/>
<accession>V5S8W2</accession>
<dbReference type="PATRIC" id="fig|1029756.8.peg.85"/>
<sequence length="582" mass="59512">MPHRAVRGPLSGARAARGRVFVDLSTAFVAPSYSRQASLTQAQLVDNTENLALPYIMPSQSQKHVTHNEALRALDAVVQLAVADKDLGTPPSSPDPGARYIVGAGPTGAWSGHASDVAAWQDGAWAFYRPIAGWLAWVHDESRLYLYSGGGWTEAPGGGGSGLVPKGAWSDAATYNAGDLVEHEGHVFLSNADGNIDHEPDATTPGSTAEWTYFSIVTGGGGGGGGDVNPVSLVGINDTADATNRLAVSSPASLFSHEGDDHRLKINKAAAGDTASVLFQTDFVGHAEFGLTGDNDWHVKVSADGTAWHEAIVVNRATGAVSLPNTAGGGGGGRELLTANRTYYVRTDGNDSNDGLSNSSGGAFLTIQKAIDVVGGLDTSIYDVTISIASGTYTTPIVLKNFVGAGLCTLACSSGTAVIGVTGSNAIRGTLITSRYRLGAGIRIQTTTSGSCIYLEKSALQLEGCEFGACASVHVVLDSAWCYVLASYTISGSAAQHILASTGSQFIYLGGLTVALTGTPAFNPFVSATIGSVVRAAGLTFSGSATGSRYSSTLNGAISSGGNPNYFPGNAAGSVATGGQYA</sequence>
<dbReference type="SUPFAM" id="SSF51126">
    <property type="entry name" value="Pectin lyase-like"/>
    <property type="match status" value="1"/>
</dbReference>
<dbReference type="EMBL" id="CP006912">
    <property type="protein sequence ID" value="AHB47201.1"/>
    <property type="molecule type" value="Genomic_DNA"/>
</dbReference>
<gene>
    <name evidence="1" type="ORF">W911_00385</name>
</gene>
<dbReference type="Gene3D" id="2.160.20.10">
    <property type="entry name" value="Single-stranded right-handed beta-helix, Pectin lyase-like"/>
    <property type="match status" value="1"/>
</dbReference>
<dbReference type="Pfam" id="PF10983">
    <property type="entry name" value="DUF2793"/>
    <property type="match status" value="1"/>
</dbReference>
<dbReference type="STRING" id="1029756.W911_00385"/>
<reference evidence="1 2" key="1">
    <citation type="journal article" date="2014" name="Genome Announc.">
        <title>Complete Genome Sequence of Hyphomicrobium nitrativorans Strain NL23, a Denitrifying Bacterium Isolated from Biofilm of a Methanol-Fed Denitrification System Treating Seawater at the Montreal Biodome.</title>
        <authorList>
            <person name="Martineau C."/>
            <person name="Villeneuve C."/>
            <person name="Mauffrey F."/>
            <person name="Villemur R."/>
        </authorList>
    </citation>
    <scope>NUCLEOTIDE SEQUENCE [LARGE SCALE GENOMIC DNA]</scope>
    <source>
        <strain evidence="1">NL23</strain>
    </source>
</reference>
<evidence type="ECO:0008006" key="3">
    <source>
        <dbReference type="Google" id="ProtNLM"/>
    </source>
</evidence>
<dbReference type="AlphaFoldDB" id="V5S8W2"/>
<evidence type="ECO:0000313" key="2">
    <source>
        <dbReference type="Proteomes" id="UP000018542"/>
    </source>
</evidence>
<dbReference type="Proteomes" id="UP000018542">
    <property type="component" value="Chromosome"/>
</dbReference>
<name>V5S8W2_9HYPH</name>
<protein>
    <recommendedName>
        <fullName evidence="3">DUF2793 domain-containing protein</fullName>
    </recommendedName>
</protein>
<evidence type="ECO:0000313" key="1">
    <source>
        <dbReference type="EMBL" id="AHB47201.1"/>
    </source>
</evidence>
<dbReference type="InterPro" id="IPR012334">
    <property type="entry name" value="Pectin_lyas_fold"/>
</dbReference>
<dbReference type="KEGG" id="hni:W911_00385"/>
<organism evidence="1 2">
    <name type="scientific">Hyphomicrobium nitrativorans NL23</name>
    <dbReference type="NCBI Taxonomy" id="1029756"/>
    <lineage>
        <taxon>Bacteria</taxon>
        <taxon>Pseudomonadati</taxon>
        <taxon>Pseudomonadota</taxon>
        <taxon>Alphaproteobacteria</taxon>
        <taxon>Hyphomicrobiales</taxon>
        <taxon>Hyphomicrobiaceae</taxon>
        <taxon>Hyphomicrobium</taxon>
    </lineage>
</organism>
<keyword evidence="2" id="KW-1185">Reference proteome</keyword>